<dbReference type="RefSeq" id="XP_025355900.1">
    <property type="nucleotide sequence ID" value="XM_025498778.1"/>
</dbReference>
<dbReference type="GeneID" id="37020559"/>
<dbReference type="InterPro" id="IPR011701">
    <property type="entry name" value="MFS"/>
</dbReference>
<dbReference type="GO" id="GO:0016020">
    <property type="term" value="C:membrane"/>
    <property type="evidence" value="ECO:0007669"/>
    <property type="project" value="UniProtKB-SubCell"/>
</dbReference>
<organism evidence="7 8">
    <name type="scientific">Meira miltonrushii</name>
    <dbReference type="NCBI Taxonomy" id="1280837"/>
    <lineage>
        <taxon>Eukaryota</taxon>
        <taxon>Fungi</taxon>
        <taxon>Dikarya</taxon>
        <taxon>Basidiomycota</taxon>
        <taxon>Ustilaginomycotina</taxon>
        <taxon>Exobasidiomycetes</taxon>
        <taxon>Exobasidiales</taxon>
        <taxon>Brachybasidiaceae</taxon>
        <taxon>Meira</taxon>
    </lineage>
</organism>
<feature type="compositionally biased region" description="Acidic residues" evidence="5">
    <location>
        <begin position="129"/>
        <end position="144"/>
    </location>
</feature>
<dbReference type="InterPro" id="IPR036259">
    <property type="entry name" value="MFS_trans_sf"/>
</dbReference>
<dbReference type="SUPFAM" id="SSF103473">
    <property type="entry name" value="MFS general substrate transporter"/>
    <property type="match status" value="1"/>
</dbReference>
<sequence>MVSGGRPTLRTSPKKKNKSLPRVTTQSSSTPSNITPIDTKNLKPPTLRPEEEAENEEFSQGAIAGPSSPTRRRRRPSASRRRSSSITAAAALISSYSTRSEEDNTTTQTNVKISKSKVKRKHSHSSNQADDDSEEDNDQNDEFGGDATETIYGARKALGRGRASPYHMALVSLLFSLAQGMPLASQFKVYTHLMCRVYQLKVKPSMHSYLMLPPAPELPSDPVCQDVWVEDSTSTYAAAMATVGALVSLILLNRCSRLSEYFGRKPLLLATHILLAISTSVFRISVLLPTYVGVTVLYIAVMVMEASAGAPLKIALQNYVVDTTTESQRAGALSFTDGFGQLGAFPSSTLGGWLAASTQQFFAPFYASIAVYVATTAYMLVFVPESKKRRHHTLIDDFERIGEGEENGQKADQSGHADETDNDTDADTDGGVGTESYFSSVDGAHSTSRSAWWQELIYKLNFLAPLAVFLPYKQAGGSRQTSSVGGRDWRLFVLAVIVVLEESFQVFMVPVLLLYNTKVFKYDVVQNGYLVSLLQGVRALYLTVCFPWLVTKIRTWLQSRKKIQERDGEDETDALLQNASPNKESDTERRGKLDLVIMLLSYILATASLSLMALTRSWSDQYDKNKDGDGAKYPPWVGVAIAIVGLQIGAGATSLRTALLVNAVSEQEDTREALRYREQHQSTRQTVRKPYGSTDVIQRQTSYQSTVTVEGSVAGTENTEGSFQVHHDRHQSKALAANQILCTAVYAFVPLLTSRIFGIGLNTDRPELVWIFKAGMAGLSAVATFVLMLLYGNGATRP</sequence>
<feature type="transmembrane region" description="Helical" evidence="6">
    <location>
        <begin position="593"/>
        <end position="613"/>
    </location>
</feature>
<keyword evidence="4 6" id="KW-0472">Membrane</keyword>
<feature type="transmembrane region" description="Helical" evidence="6">
    <location>
        <begin position="769"/>
        <end position="791"/>
    </location>
</feature>
<evidence type="ECO:0000256" key="1">
    <source>
        <dbReference type="ARBA" id="ARBA00004141"/>
    </source>
</evidence>
<feature type="transmembrane region" description="Helical" evidence="6">
    <location>
        <begin position="165"/>
        <end position="184"/>
    </location>
</feature>
<dbReference type="PANTHER" id="PTHR23507:SF1">
    <property type="entry name" value="FI18259P1-RELATED"/>
    <property type="match status" value="1"/>
</dbReference>
<proteinExistence type="predicted"/>
<name>A0A316VEW5_9BASI</name>
<feature type="compositionally biased region" description="Basic residues" evidence="5">
    <location>
        <begin position="70"/>
        <end position="83"/>
    </location>
</feature>
<protein>
    <submittedName>
        <fullName evidence="7">MFS general substrate transporter</fullName>
    </submittedName>
</protein>
<feature type="transmembrane region" description="Helical" evidence="6">
    <location>
        <begin position="527"/>
        <end position="550"/>
    </location>
</feature>
<feature type="compositionally biased region" description="Low complexity" evidence="5">
    <location>
        <begin position="84"/>
        <end position="95"/>
    </location>
</feature>
<feature type="transmembrane region" description="Helical" evidence="6">
    <location>
        <begin position="361"/>
        <end position="383"/>
    </location>
</feature>
<keyword evidence="3 6" id="KW-1133">Transmembrane helix</keyword>
<dbReference type="EMBL" id="KZ819603">
    <property type="protein sequence ID" value="PWN35598.1"/>
    <property type="molecule type" value="Genomic_DNA"/>
</dbReference>
<feature type="transmembrane region" description="Helical" evidence="6">
    <location>
        <begin position="491"/>
        <end position="515"/>
    </location>
</feature>
<dbReference type="PANTHER" id="PTHR23507">
    <property type="entry name" value="ZGC:174356"/>
    <property type="match status" value="1"/>
</dbReference>
<feature type="compositionally biased region" description="Basic and acidic residues" evidence="5">
    <location>
        <begin position="398"/>
        <end position="419"/>
    </location>
</feature>
<dbReference type="InParanoid" id="A0A316VEW5"/>
<feature type="compositionally biased region" description="Basic residues" evidence="5">
    <location>
        <begin position="114"/>
        <end position="124"/>
    </location>
</feature>
<evidence type="ECO:0000256" key="5">
    <source>
        <dbReference type="SAM" id="MobiDB-lite"/>
    </source>
</evidence>
<dbReference type="CDD" id="cd06174">
    <property type="entry name" value="MFS"/>
    <property type="match status" value="1"/>
</dbReference>
<evidence type="ECO:0000256" key="2">
    <source>
        <dbReference type="ARBA" id="ARBA00022692"/>
    </source>
</evidence>
<keyword evidence="8" id="KW-1185">Reference proteome</keyword>
<evidence type="ECO:0000256" key="3">
    <source>
        <dbReference type="ARBA" id="ARBA00022989"/>
    </source>
</evidence>
<reference evidence="7 8" key="1">
    <citation type="journal article" date="2018" name="Mol. Biol. Evol.">
        <title>Broad Genomic Sampling Reveals a Smut Pathogenic Ancestry of the Fungal Clade Ustilaginomycotina.</title>
        <authorList>
            <person name="Kijpornyongpan T."/>
            <person name="Mondo S.J."/>
            <person name="Barry K."/>
            <person name="Sandor L."/>
            <person name="Lee J."/>
            <person name="Lipzen A."/>
            <person name="Pangilinan J."/>
            <person name="LaButti K."/>
            <person name="Hainaut M."/>
            <person name="Henrissat B."/>
            <person name="Grigoriev I.V."/>
            <person name="Spatafora J.W."/>
            <person name="Aime M.C."/>
        </authorList>
    </citation>
    <scope>NUCLEOTIDE SEQUENCE [LARGE SCALE GENOMIC DNA]</scope>
    <source>
        <strain evidence="7 8">MCA 3882</strain>
    </source>
</reference>
<keyword evidence="2 6" id="KW-0812">Transmembrane</keyword>
<dbReference type="OrthoDB" id="3026777at2759"/>
<dbReference type="Pfam" id="PF07690">
    <property type="entry name" value="MFS_1"/>
    <property type="match status" value="1"/>
</dbReference>
<evidence type="ECO:0000313" key="8">
    <source>
        <dbReference type="Proteomes" id="UP000245771"/>
    </source>
</evidence>
<feature type="transmembrane region" description="Helical" evidence="6">
    <location>
        <begin position="633"/>
        <end position="652"/>
    </location>
</feature>
<dbReference type="Proteomes" id="UP000245771">
    <property type="component" value="Unassembled WGS sequence"/>
</dbReference>
<feature type="region of interest" description="Disordered" evidence="5">
    <location>
        <begin position="398"/>
        <end position="429"/>
    </location>
</feature>
<dbReference type="GO" id="GO:0022857">
    <property type="term" value="F:transmembrane transporter activity"/>
    <property type="evidence" value="ECO:0007669"/>
    <property type="project" value="InterPro"/>
</dbReference>
<feature type="transmembrane region" description="Helical" evidence="6">
    <location>
        <begin position="735"/>
        <end position="757"/>
    </location>
</feature>
<comment type="subcellular location">
    <subcellularLocation>
        <location evidence="1">Membrane</location>
        <topology evidence="1">Multi-pass membrane protein</topology>
    </subcellularLocation>
</comment>
<feature type="transmembrane region" description="Helical" evidence="6">
    <location>
        <begin position="273"/>
        <end position="301"/>
    </location>
</feature>
<dbReference type="AlphaFoldDB" id="A0A316VEW5"/>
<gene>
    <name evidence="7" type="ORF">FA14DRAFT_160678</name>
</gene>
<evidence type="ECO:0000313" key="7">
    <source>
        <dbReference type="EMBL" id="PWN35598.1"/>
    </source>
</evidence>
<evidence type="ECO:0000256" key="6">
    <source>
        <dbReference type="SAM" id="Phobius"/>
    </source>
</evidence>
<feature type="region of interest" description="Disordered" evidence="5">
    <location>
        <begin position="1"/>
        <end position="146"/>
    </location>
</feature>
<feature type="compositionally biased region" description="Polar residues" evidence="5">
    <location>
        <begin position="22"/>
        <end position="38"/>
    </location>
</feature>
<dbReference type="Gene3D" id="1.20.1250.20">
    <property type="entry name" value="MFS general substrate transporter like domains"/>
    <property type="match status" value="1"/>
</dbReference>
<feature type="transmembrane region" description="Helical" evidence="6">
    <location>
        <begin position="235"/>
        <end position="252"/>
    </location>
</feature>
<evidence type="ECO:0000256" key="4">
    <source>
        <dbReference type="ARBA" id="ARBA00023136"/>
    </source>
</evidence>
<accession>A0A316VEW5</accession>